<feature type="transmembrane region" description="Helical" evidence="1">
    <location>
        <begin position="246"/>
        <end position="265"/>
    </location>
</feature>
<keyword evidence="1" id="KW-1133">Transmembrane helix</keyword>
<dbReference type="Proteomes" id="UP001332931">
    <property type="component" value="Unassembled WGS sequence"/>
</dbReference>
<sequence length="314" mass="35343">MFWSLVSLLLVLLAIRLVVWLVRSFVAWLGRGPLIHRAAEGRNVPEDVQVAARLLEEYQVEKAVGREVGKRPRLTHRQLRLVRHAEKVVRDDYVDHLRISAYQVVILFVVGSVGGLLLEEAWMYVTAGLTQSRVGLVWGPFSPLYGVGTVLLTIISLALRRKGAPWWAIFLVSMLVGGLLEQVTGWGMETFMGAVSWDYSHVWGHITKWVAVPFLFFWGVLGLLWAQVVTPWILQLIGEPTTRRQVAFVGLLAVYLAADISMTLVCFQRRAARDAGVAPRNGFEEWVDEHYSNEFMSNRFQNMVIEGVSGATTA</sequence>
<evidence type="ECO:0000256" key="1">
    <source>
        <dbReference type="SAM" id="Phobius"/>
    </source>
</evidence>
<name>A0ABU7R8D1_9ACTN</name>
<feature type="transmembrane region" description="Helical" evidence="1">
    <location>
        <begin position="208"/>
        <end position="234"/>
    </location>
</feature>
<dbReference type="RefSeq" id="WP_330957634.1">
    <property type="nucleotide sequence ID" value="NZ_JAZGJQ010000002.1"/>
</dbReference>
<feature type="transmembrane region" description="Helical" evidence="1">
    <location>
        <begin position="6"/>
        <end position="29"/>
    </location>
</feature>
<feature type="transmembrane region" description="Helical" evidence="1">
    <location>
        <begin position="138"/>
        <end position="159"/>
    </location>
</feature>
<evidence type="ECO:0000313" key="3">
    <source>
        <dbReference type="Proteomes" id="UP001332931"/>
    </source>
</evidence>
<dbReference type="Pfam" id="PF06541">
    <property type="entry name" value="ABC_trans_CmpB"/>
    <property type="match status" value="1"/>
</dbReference>
<keyword evidence="3" id="KW-1185">Reference proteome</keyword>
<reference evidence="2 3" key="1">
    <citation type="submission" date="2024-01" db="EMBL/GenBank/DDBJ databases">
        <title>Description of Olsenella sp. nov., isolated from pig feces.</title>
        <authorList>
            <person name="Chang Y.-H."/>
        </authorList>
    </citation>
    <scope>NUCLEOTIDE SEQUENCE [LARGE SCALE GENOMIC DNA]</scope>
    <source>
        <strain evidence="2 3">YH-ols2223</strain>
    </source>
</reference>
<keyword evidence="1" id="KW-0812">Transmembrane</keyword>
<protein>
    <submittedName>
        <fullName evidence="2">ABC transporter permease</fullName>
    </submittedName>
</protein>
<dbReference type="EMBL" id="JAZGJQ010000002">
    <property type="protein sequence ID" value="MEE6146867.1"/>
    <property type="molecule type" value="Genomic_DNA"/>
</dbReference>
<feature type="transmembrane region" description="Helical" evidence="1">
    <location>
        <begin position="166"/>
        <end position="188"/>
    </location>
</feature>
<dbReference type="InterPro" id="IPR010540">
    <property type="entry name" value="CmpB_TMEM229"/>
</dbReference>
<organism evidence="2 3">
    <name type="scientific">Olsenella absiana</name>
    <dbReference type="NCBI Taxonomy" id="3115222"/>
    <lineage>
        <taxon>Bacteria</taxon>
        <taxon>Bacillati</taxon>
        <taxon>Actinomycetota</taxon>
        <taxon>Coriobacteriia</taxon>
        <taxon>Coriobacteriales</taxon>
        <taxon>Atopobiaceae</taxon>
        <taxon>Olsenella</taxon>
    </lineage>
</organism>
<evidence type="ECO:0000313" key="2">
    <source>
        <dbReference type="EMBL" id="MEE6146867.1"/>
    </source>
</evidence>
<proteinExistence type="predicted"/>
<gene>
    <name evidence="2" type="ORF">VXJ25_02475</name>
</gene>
<comment type="caution">
    <text evidence="2">The sequence shown here is derived from an EMBL/GenBank/DDBJ whole genome shotgun (WGS) entry which is preliminary data.</text>
</comment>
<keyword evidence="1" id="KW-0472">Membrane</keyword>
<accession>A0ABU7R8D1</accession>
<feature type="transmembrane region" description="Helical" evidence="1">
    <location>
        <begin position="99"/>
        <end position="118"/>
    </location>
</feature>